<gene>
    <name evidence="2" type="ORF">G3570_14380</name>
</gene>
<dbReference type="RefSeq" id="WP_165143527.1">
    <property type="nucleotide sequence ID" value="NZ_JAALLT010000004.1"/>
</dbReference>
<organism evidence="2 3">
    <name type="scientific">Halalkalibaculum roseum</name>
    <dbReference type="NCBI Taxonomy" id="2709311"/>
    <lineage>
        <taxon>Bacteria</taxon>
        <taxon>Pseudomonadati</taxon>
        <taxon>Balneolota</taxon>
        <taxon>Balneolia</taxon>
        <taxon>Balneolales</taxon>
        <taxon>Balneolaceae</taxon>
        <taxon>Halalkalibaculum</taxon>
    </lineage>
</organism>
<sequence>MGNKKQLIAVQLLSLLLFGVTVFAQQNQDTTAVYYVADYNVEWESLMEWNQMYRDHSVPTLQELEEEGIITGWSAWMHNTGGEYNWRLVIGSSDWDNYDEFWDRYLSGYPEEVMEQSGDMLTSHRDQIWDAALVRYAENVDETQYIYEALYQIKFSNMPSWNSTMREREVPLWDSALENGLIKGYVVLGHNTGDRYNHGRVYLFSEWDDMDDFTGSVMGEILSDAELWNRMGSMIEAHTDAIWERVPDQVEESN</sequence>
<dbReference type="EMBL" id="JAALLT010000004">
    <property type="protein sequence ID" value="NGP77831.1"/>
    <property type="molecule type" value="Genomic_DNA"/>
</dbReference>
<name>A0A6M1SQZ8_9BACT</name>
<keyword evidence="3" id="KW-1185">Reference proteome</keyword>
<evidence type="ECO:0000313" key="3">
    <source>
        <dbReference type="Proteomes" id="UP000473278"/>
    </source>
</evidence>
<feature type="signal peptide" evidence="1">
    <location>
        <begin position="1"/>
        <end position="24"/>
    </location>
</feature>
<evidence type="ECO:0000313" key="2">
    <source>
        <dbReference type="EMBL" id="NGP77831.1"/>
    </source>
</evidence>
<feature type="chain" id="PRO_5027083621" evidence="1">
    <location>
        <begin position="25"/>
        <end position="254"/>
    </location>
</feature>
<reference evidence="2 3" key="1">
    <citation type="submission" date="2020-02" db="EMBL/GenBank/DDBJ databases">
        <title>Balneolaceae bacterium YR4-1, complete genome.</title>
        <authorList>
            <person name="Li Y."/>
            <person name="Wu S."/>
        </authorList>
    </citation>
    <scope>NUCLEOTIDE SEQUENCE [LARGE SCALE GENOMIC DNA]</scope>
    <source>
        <strain evidence="2 3">YR4-1</strain>
    </source>
</reference>
<dbReference type="Proteomes" id="UP000473278">
    <property type="component" value="Unassembled WGS sequence"/>
</dbReference>
<accession>A0A6M1SQZ8</accession>
<dbReference type="AlphaFoldDB" id="A0A6M1SQZ8"/>
<keyword evidence="1" id="KW-0732">Signal</keyword>
<evidence type="ECO:0000256" key="1">
    <source>
        <dbReference type="SAM" id="SignalP"/>
    </source>
</evidence>
<proteinExistence type="predicted"/>
<protein>
    <submittedName>
        <fullName evidence="2">Uncharacterized protein</fullName>
    </submittedName>
</protein>
<comment type="caution">
    <text evidence="2">The sequence shown here is derived from an EMBL/GenBank/DDBJ whole genome shotgun (WGS) entry which is preliminary data.</text>
</comment>